<keyword evidence="1" id="KW-1133">Transmembrane helix</keyword>
<dbReference type="Proteomes" id="UP000604117">
    <property type="component" value="Unassembled WGS sequence"/>
</dbReference>
<feature type="transmembrane region" description="Helical" evidence="1">
    <location>
        <begin position="97"/>
        <end position="118"/>
    </location>
</feature>
<keyword evidence="1" id="KW-0812">Transmembrane</keyword>
<keyword evidence="3" id="KW-1185">Reference proteome</keyword>
<keyword evidence="1" id="KW-0472">Membrane</keyword>
<name>A0ABQ4D2S2_9ACTN</name>
<evidence type="ECO:0000313" key="2">
    <source>
        <dbReference type="EMBL" id="GIF77422.1"/>
    </source>
</evidence>
<gene>
    <name evidence="2" type="ORF">Asi02nite_69400</name>
</gene>
<protein>
    <submittedName>
        <fullName evidence="2">Uncharacterized protein</fullName>
    </submittedName>
</protein>
<reference evidence="2 3" key="1">
    <citation type="submission" date="2021-01" db="EMBL/GenBank/DDBJ databases">
        <title>Whole genome shotgun sequence of Asanoa siamensis NBRC 107932.</title>
        <authorList>
            <person name="Komaki H."/>
            <person name="Tamura T."/>
        </authorList>
    </citation>
    <scope>NUCLEOTIDE SEQUENCE [LARGE SCALE GENOMIC DNA]</scope>
    <source>
        <strain evidence="2 3">NBRC 107932</strain>
    </source>
</reference>
<organism evidence="2 3">
    <name type="scientific">Asanoa siamensis</name>
    <dbReference type="NCBI Taxonomy" id="926357"/>
    <lineage>
        <taxon>Bacteria</taxon>
        <taxon>Bacillati</taxon>
        <taxon>Actinomycetota</taxon>
        <taxon>Actinomycetes</taxon>
        <taxon>Micromonosporales</taxon>
        <taxon>Micromonosporaceae</taxon>
        <taxon>Asanoa</taxon>
    </lineage>
</organism>
<evidence type="ECO:0000256" key="1">
    <source>
        <dbReference type="SAM" id="Phobius"/>
    </source>
</evidence>
<evidence type="ECO:0000313" key="3">
    <source>
        <dbReference type="Proteomes" id="UP000604117"/>
    </source>
</evidence>
<accession>A0ABQ4D2S2</accession>
<proteinExistence type="predicted"/>
<feature type="transmembrane region" description="Helical" evidence="1">
    <location>
        <begin position="64"/>
        <end position="85"/>
    </location>
</feature>
<comment type="caution">
    <text evidence="2">The sequence shown here is derived from an EMBL/GenBank/DDBJ whole genome shotgun (WGS) entry which is preliminary data.</text>
</comment>
<dbReference type="EMBL" id="BONE01000090">
    <property type="protein sequence ID" value="GIF77422.1"/>
    <property type="molecule type" value="Genomic_DNA"/>
</dbReference>
<feature type="transmembrane region" description="Helical" evidence="1">
    <location>
        <begin position="34"/>
        <end position="52"/>
    </location>
</feature>
<sequence>MGFAVYLIISQAMGSSPWDQVEVKDNDAYNLTERYLPLINLAVWTACAALYFRRPQAVTTNAALRLGFFWLALAVLADWIGFVVLEHPLAVDAEGFYVAQAPWLYMTYAAVFVAPLLFRWRSKRKA</sequence>